<feature type="transmembrane region" description="Helical" evidence="1">
    <location>
        <begin position="74"/>
        <end position="98"/>
    </location>
</feature>
<feature type="transmembrane region" description="Helical" evidence="1">
    <location>
        <begin position="135"/>
        <end position="159"/>
    </location>
</feature>
<proteinExistence type="predicted"/>
<feature type="transmembrane region" description="Helical" evidence="1">
    <location>
        <begin position="104"/>
        <end position="123"/>
    </location>
</feature>
<keyword evidence="3" id="KW-1185">Reference proteome</keyword>
<keyword evidence="1" id="KW-0812">Transmembrane</keyword>
<name>A0A923IDR7_9FIRM</name>
<organism evidence="2 3">
    <name type="scientific">Anaerofilum hominis</name>
    <dbReference type="NCBI Taxonomy" id="2763016"/>
    <lineage>
        <taxon>Bacteria</taxon>
        <taxon>Bacillati</taxon>
        <taxon>Bacillota</taxon>
        <taxon>Clostridia</taxon>
        <taxon>Eubacteriales</taxon>
        <taxon>Oscillospiraceae</taxon>
        <taxon>Anaerofilum</taxon>
    </lineage>
</organism>
<dbReference type="RefSeq" id="WP_186887655.1">
    <property type="nucleotide sequence ID" value="NZ_JACONZ010000002.1"/>
</dbReference>
<protein>
    <submittedName>
        <fullName evidence="2">Uncharacterized protein</fullName>
    </submittedName>
</protein>
<keyword evidence="1" id="KW-1133">Transmembrane helix</keyword>
<feature type="transmembrane region" description="Helical" evidence="1">
    <location>
        <begin position="20"/>
        <end position="42"/>
    </location>
</feature>
<sequence>MKNDRVKIRRKSSDGGRKIWRAVLPAVYGAALAICLICDLATGGGLSWFWIVLCSLMLAFSVFHLPFLLKKHRLLPAALAATLSLLLLLAACEAVTGGGWLRPYGLPIAAYPLAFVWAMLLVTRLRGLNWFFRSALLSLLAGALTLTMNAWVGAVLAGGPGRFAEFFFSQFGPCGTGSFVNALAAACFFLYFVLGTALGAATAVRARVVHRP</sequence>
<dbReference type="Proteomes" id="UP000659630">
    <property type="component" value="Unassembled WGS sequence"/>
</dbReference>
<evidence type="ECO:0000256" key="1">
    <source>
        <dbReference type="SAM" id="Phobius"/>
    </source>
</evidence>
<evidence type="ECO:0000313" key="3">
    <source>
        <dbReference type="Proteomes" id="UP000659630"/>
    </source>
</evidence>
<evidence type="ECO:0000313" key="2">
    <source>
        <dbReference type="EMBL" id="MBC5581295.1"/>
    </source>
</evidence>
<comment type="caution">
    <text evidence="2">The sequence shown here is derived from an EMBL/GenBank/DDBJ whole genome shotgun (WGS) entry which is preliminary data.</text>
</comment>
<dbReference type="AlphaFoldDB" id="A0A923IDR7"/>
<accession>A0A923IDR7</accession>
<keyword evidence="1" id="KW-0472">Membrane</keyword>
<gene>
    <name evidence="2" type="ORF">H8S23_07215</name>
</gene>
<feature type="transmembrane region" description="Helical" evidence="1">
    <location>
        <begin position="48"/>
        <end position="67"/>
    </location>
</feature>
<reference evidence="2" key="1">
    <citation type="submission" date="2020-08" db="EMBL/GenBank/DDBJ databases">
        <title>Genome public.</title>
        <authorList>
            <person name="Liu C."/>
            <person name="Sun Q."/>
        </authorList>
    </citation>
    <scope>NUCLEOTIDE SEQUENCE</scope>
    <source>
        <strain evidence="2">BX8</strain>
    </source>
</reference>
<feature type="transmembrane region" description="Helical" evidence="1">
    <location>
        <begin position="179"/>
        <end position="204"/>
    </location>
</feature>
<dbReference type="EMBL" id="JACONZ010000002">
    <property type="protein sequence ID" value="MBC5581295.1"/>
    <property type="molecule type" value="Genomic_DNA"/>
</dbReference>